<evidence type="ECO:0000313" key="2">
    <source>
        <dbReference type="Proteomes" id="UP001596157"/>
    </source>
</evidence>
<sequence>MSAPTVANRIVFSGYTAAGKTTHARLVADELGWRYLGMAEVLTEVAGFAEPRWTPELDRARAEDPTIDQRADARMTALVGDSVEVVVDAWLQPWLVPRRGTLTVWVESSFRSRAMKCLVSAVRRGSPVDPPGANRLLEDLEDKDTFSRRRFRELYGVRFGYDPGTFSVRFDNSAHIAEPTVAASDRGIRLGHPALMDHIRRRL</sequence>
<name>A0ABW0EKW2_9PSEU</name>
<organism evidence="1 2">
    <name type="scientific">Actinokineospora guangxiensis</name>
    <dbReference type="NCBI Taxonomy" id="1490288"/>
    <lineage>
        <taxon>Bacteria</taxon>
        <taxon>Bacillati</taxon>
        <taxon>Actinomycetota</taxon>
        <taxon>Actinomycetes</taxon>
        <taxon>Pseudonocardiales</taxon>
        <taxon>Pseudonocardiaceae</taxon>
        <taxon>Actinokineospora</taxon>
    </lineage>
</organism>
<dbReference type="EMBL" id="JBHSKF010000005">
    <property type="protein sequence ID" value="MFC5288092.1"/>
    <property type="molecule type" value="Genomic_DNA"/>
</dbReference>
<dbReference type="Gene3D" id="3.40.50.300">
    <property type="entry name" value="P-loop containing nucleotide triphosphate hydrolases"/>
    <property type="match status" value="1"/>
</dbReference>
<dbReference type="Proteomes" id="UP001596157">
    <property type="component" value="Unassembled WGS sequence"/>
</dbReference>
<dbReference type="InterPro" id="IPR027417">
    <property type="entry name" value="P-loop_NTPase"/>
</dbReference>
<keyword evidence="2" id="KW-1185">Reference proteome</keyword>
<proteinExistence type="predicted"/>
<evidence type="ECO:0000313" key="1">
    <source>
        <dbReference type="EMBL" id="MFC5288092.1"/>
    </source>
</evidence>
<evidence type="ECO:0008006" key="3">
    <source>
        <dbReference type="Google" id="ProtNLM"/>
    </source>
</evidence>
<dbReference type="SUPFAM" id="SSF52540">
    <property type="entry name" value="P-loop containing nucleoside triphosphate hydrolases"/>
    <property type="match status" value="1"/>
</dbReference>
<dbReference type="RefSeq" id="WP_378247693.1">
    <property type="nucleotide sequence ID" value="NZ_JBHSKF010000005.1"/>
</dbReference>
<gene>
    <name evidence="1" type="ORF">ACFPM7_13615</name>
</gene>
<accession>A0ABW0EKW2</accession>
<comment type="caution">
    <text evidence="1">The sequence shown here is derived from an EMBL/GenBank/DDBJ whole genome shotgun (WGS) entry which is preliminary data.</text>
</comment>
<protein>
    <recommendedName>
        <fullName evidence="3">Cytidylate kinase</fullName>
    </recommendedName>
</protein>
<reference evidence="2" key="1">
    <citation type="journal article" date="2019" name="Int. J. Syst. Evol. Microbiol.">
        <title>The Global Catalogue of Microorganisms (GCM) 10K type strain sequencing project: providing services to taxonomists for standard genome sequencing and annotation.</title>
        <authorList>
            <consortium name="The Broad Institute Genomics Platform"/>
            <consortium name="The Broad Institute Genome Sequencing Center for Infectious Disease"/>
            <person name="Wu L."/>
            <person name="Ma J."/>
        </authorList>
    </citation>
    <scope>NUCLEOTIDE SEQUENCE [LARGE SCALE GENOMIC DNA]</scope>
    <source>
        <strain evidence="2">CCUG 59778</strain>
    </source>
</reference>